<evidence type="ECO:0000313" key="2">
    <source>
        <dbReference type="WBParaSite" id="PS1159_v2.g20424.t1"/>
    </source>
</evidence>
<dbReference type="WBParaSite" id="PS1159_v2.g20424.t1">
    <property type="protein sequence ID" value="PS1159_v2.g20424.t1"/>
    <property type="gene ID" value="PS1159_v2.g20424"/>
</dbReference>
<name>A0AC35FSJ7_9BILA</name>
<accession>A0AC35FSJ7</accession>
<reference evidence="2" key="1">
    <citation type="submission" date="2022-11" db="UniProtKB">
        <authorList>
            <consortium name="WormBaseParasite"/>
        </authorList>
    </citation>
    <scope>IDENTIFICATION</scope>
</reference>
<sequence length="707" mass="77706">MKELRNFLLIAIFVSLCLLPLINAKKGVSCPNGSCGDYGNCLEKNDGGNCTECVCPEGYGGDCCEEAPPASMCASNPCGDDGNFICEDFDNGVYKCNCAPGYTGAKCDVVINTCSDTGPCYNYQKCTVNGTDYECECQKGYVGDQCDLCNDPKKNPCENNGTCIEKTGSKFQCICPKGYGGDKCERESCATNMCKNGGVCYTDEKGFARCQCLDIWEGGLCDKFNICAYKKCQNGGTCSAKSTTEIKCTCPCGFTGEQCENGINFCATKPCKWKGKCTSLNETCDYSCDCPDGTSGKSCEIKNDNCKVNGWQTVCKSKDPNAICTDLLKGYNCTCSDDYTGKDCETSIIVWKVIQDLGGGEQNLIDLLEEVVQSPGLIKDIMPFILGQQSVANQSAMSWDYEDLFVWAAYEETELDIKTDIYKWYDITLGNCFTFNHLNATKHYNLRYSGESGGFKALMKVQQEEYVGWINTAALLVFVHPADENIFQESLRYQVPNGTAATVITNRVSYERLGGNYGTCVTDSSEVEAYYYTGSYTTSGCLRGCYQDAVEEECGCMDPRYAKTAEALNCALNKWECVNNVTEERGDSSNWETCVCPSPCHESQYESRYGISPFLYAPTECSSLKGTDKEKCMDDYQDLALITVYVPTLTHKVFAETAKMTFNQFFSNVGGLAGVFIGFSIVTIVDFGFLFVLLGRTILGLDKEKKS</sequence>
<proteinExistence type="predicted"/>
<evidence type="ECO:0000313" key="1">
    <source>
        <dbReference type="Proteomes" id="UP000887580"/>
    </source>
</evidence>
<dbReference type="Proteomes" id="UP000887580">
    <property type="component" value="Unplaced"/>
</dbReference>
<organism evidence="1 2">
    <name type="scientific">Panagrolaimus sp. PS1159</name>
    <dbReference type="NCBI Taxonomy" id="55785"/>
    <lineage>
        <taxon>Eukaryota</taxon>
        <taxon>Metazoa</taxon>
        <taxon>Ecdysozoa</taxon>
        <taxon>Nematoda</taxon>
        <taxon>Chromadorea</taxon>
        <taxon>Rhabditida</taxon>
        <taxon>Tylenchina</taxon>
        <taxon>Panagrolaimomorpha</taxon>
        <taxon>Panagrolaimoidea</taxon>
        <taxon>Panagrolaimidae</taxon>
        <taxon>Panagrolaimus</taxon>
    </lineage>
</organism>
<protein>
    <submittedName>
        <fullName evidence="2">EGF-like domain-containing protein</fullName>
    </submittedName>
</protein>